<feature type="compositionally biased region" description="Low complexity" evidence="1">
    <location>
        <begin position="18"/>
        <end position="32"/>
    </location>
</feature>
<dbReference type="EMBL" id="AMCI01004669">
    <property type="protein sequence ID" value="EJW97623.1"/>
    <property type="molecule type" value="Genomic_DNA"/>
</dbReference>
<feature type="compositionally biased region" description="Polar residues" evidence="1">
    <location>
        <begin position="55"/>
        <end position="66"/>
    </location>
</feature>
<accession>J9FT06</accession>
<comment type="caution">
    <text evidence="2">The sequence shown here is derived from an EMBL/GenBank/DDBJ whole genome shotgun (WGS) entry which is preliminary data.</text>
</comment>
<name>J9FT06_9ZZZZ</name>
<dbReference type="AlphaFoldDB" id="J9FT06"/>
<reference evidence="2" key="1">
    <citation type="journal article" date="2012" name="PLoS ONE">
        <title>Gene sets for utilization of primary and secondary nutrition supplies in the distal gut of endangered iberian lynx.</title>
        <authorList>
            <person name="Alcaide M."/>
            <person name="Messina E."/>
            <person name="Richter M."/>
            <person name="Bargiela R."/>
            <person name="Peplies J."/>
            <person name="Huws S.A."/>
            <person name="Newbold C.J."/>
            <person name="Golyshin P.N."/>
            <person name="Simon M.A."/>
            <person name="Lopez G."/>
            <person name="Yakimov M.M."/>
            <person name="Ferrer M."/>
        </authorList>
    </citation>
    <scope>NUCLEOTIDE SEQUENCE</scope>
</reference>
<organism evidence="2">
    <name type="scientific">gut metagenome</name>
    <dbReference type="NCBI Taxonomy" id="749906"/>
    <lineage>
        <taxon>unclassified sequences</taxon>
        <taxon>metagenomes</taxon>
        <taxon>organismal metagenomes</taxon>
    </lineage>
</organism>
<feature type="compositionally biased region" description="Basic residues" evidence="1">
    <location>
        <begin position="36"/>
        <end position="46"/>
    </location>
</feature>
<gene>
    <name evidence="2" type="ORF">EVA_14270</name>
</gene>
<sequence length="66" mass="7063">MCGALEVEGRSSSHVCTVQSTSSSVSGRGISTAGVTRKRRSQKRASPRIYCMGSPPSSRSQIFQSR</sequence>
<proteinExistence type="predicted"/>
<feature type="region of interest" description="Disordered" evidence="1">
    <location>
        <begin position="18"/>
        <end position="66"/>
    </location>
</feature>
<evidence type="ECO:0000313" key="2">
    <source>
        <dbReference type="EMBL" id="EJW97623.1"/>
    </source>
</evidence>
<evidence type="ECO:0000256" key="1">
    <source>
        <dbReference type="SAM" id="MobiDB-lite"/>
    </source>
</evidence>
<protein>
    <submittedName>
        <fullName evidence="2">Uncharacterized protein</fullName>
    </submittedName>
</protein>